<feature type="compositionally biased region" description="Polar residues" evidence="1">
    <location>
        <begin position="32"/>
        <end position="48"/>
    </location>
</feature>
<name>A0ABD3A2S5_9GENT</name>
<feature type="compositionally biased region" description="Low complexity" evidence="1">
    <location>
        <begin position="17"/>
        <end position="27"/>
    </location>
</feature>
<evidence type="ECO:0000256" key="1">
    <source>
        <dbReference type="SAM" id="MobiDB-lite"/>
    </source>
</evidence>
<dbReference type="Proteomes" id="UP001630127">
    <property type="component" value="Unassembled WGS sequence"/>
</dbReference>
<accession>A0ABD3A2S5</accession>
<evidence type="ECO:0000313" key="2">
    <source>
        <dbReference type="EMBL" id="KAL3524835.1"/>
    </source>
</evidence>
<proteinExistence type="predicted"/>
<reference evidence="2 3" key="1">
    <citation type="submission" date="2024-11" db="EMBL/GenBank/DDBJ databases">
        <title>A near-complete genome assembly of Cinchona calisaya.</title>
        <authorList>
            <person name="Lian D.C."/>
            <person name="Zhao X.W."/>
            <person name="Wei L."/>
        </authorList>
    </citation>
    <scope>NUCLEOTIDE SEQUENCE [LARGE SCALE GENOMIC DNA]</scope>
    <source>
        <tissue evidence="2">Nenye</tissue>
    </source>
</reference>
<organism evidence="2 3">
    <name type="scientific">Cinchona calisaya</name>
    <dbReference type="NCBI Taxonomy" id="153742"/>
    <lineage>
        <taxon>Eukaryota</taxon>
        <taxon>Viridiplantae</taxon>
        <taxon>Streptophyta</taxon>
        <taxon>Embryophyta</taxon>
        <taxon>Tracheophyta</taxon>
        <taxon>Spermatophyta</taxon>
        <taxon>Magnoliopsida</taxon>
        <taxon>eudicotyledons</taxon>
        <taxon>Gunneridae</taxon>
        <taxon>Pentapetalae</taxon>
        <taxon>asterids</taxon>
        <taxon>lamiids</taxon>
        <taxon>Gentianales</taxon>
        <taxon>Rubiaceae</taxon>
        <taxon>Cinchonoideae</taxon>
        <taxon>Cinchoneae</taxon>
        <taxon>Cinchona</taxon>
    </lineage>
</organism>
<sequence length="99" mass="10848">MCRPCHFTVSPQHQPTSNSSLVSLSASIDEGGQNNIQHGPTPASNIDSTRQKNGRGLTTGKLIEKMIRANVTKNFSFKIHTNDTVRPFRGLAQNKSKSK</sequence>
<dbReference type="EMBL" id="JBJUIK010000006">
    <property type="protein sequence ID" value="KAL3524835.1"/>
    <property type="molecule type" value="Genomic_DNA"/>
</dbReference>
<protein>
    <submittedName>
        <fullName evidence="2">Uncharacterized protein</fullName>
    </submittedName>
</protein>
<evidence type="ECO:0000313" key="3">
    <source>
        <dbReference type="Proteomes" id="UP001630127"/>
    </source>
</evidence>
<gene>
    <name evidence="2" type="ORF">ACH5RR_013207</name>
</gene>
<dbReference type="AlphaFoldDB" id="A0ABD3A2S5"/>
<comment type="caution">
    <text evidence="2">The sequence shown here is derived from an EMBL/GenBank/DDBJ whole genome shotgun (WGS) entry which is preliminary data.</text>
</comment>
<keyword evidence="3" id="KW-1185">Reference proteome</keyword>
<feature type="region of interest" description="Disordered" evidence="1">
    <location>
        <begin position="1"/>
        <end position="58"/>
    </location>
</feature>